<protein>
    <submittedName>
        <fullName evidence="1">Uncharacterized protein</fullName>
    </submittedName>
</protein>
<feature type="non-terminal residue" evidence="1">
    <location>
        <position position="1"/>
    </location>
</feature>
<organism evidence="1 2">
    <name type="scientific">Allacma fusca</name>
    <dbReference type="NCBI Taxonomy" id="39272"/>
    <lineage>
        <taxon>Eukaryota</taxon>
        <taxon>Metazoa</taxon>
        <taxon>Ecdysozoa</taxon>
        <taxon>Arthropoda</taxon>
        <taxon>Hexapoda</taxon>
        <taxon>Collembola</taxon>
        <taxon>Symphypleona</taxon>
        <taxon>Sminthuridae</taxon>
        <taxon>Allacma</taxon>
    </lineage>
</organism>
<evidence type="ECO:0000313" key="1">
    <source>
        <dbReference type="EMBL" id="CAG7832881.1"/>
    </source>
</evidence>
<proteinExistence type="predicted"/>
<comment type="caution">
    <text evidence="1">The sequence shown here is derived from an EMBL/GenBank/DDBJ whole genome shotgun (WGS) entry which is preliminary data.</text>
</comment>
<gene>
    <name evidence="1" type="ORF">AFUS01_LOCUS42540</name>
</gene>
<dbReference type="EMBL" id="CAJVCH010567478">
    <property type="protein sequence ID" value="CAG7832881.1"/>
    <property type="molecule type" value="Genomic_DNA"/>
</dbReference>
<accession>A0A8J2M4G6</accession>
<dbReference type="Proteomes" id="UP000708208">
    <property type="component" value="Unassembled WGS sequence"/>
</dbReference>
<keyword evidence="2" id="KW-1185">Reference proteome</keyword>
<reference evidence="1" key="1">
    <citation type="submission" date="2021-06" db="EMBL/GenBank/DDBJ databases">
        <authorList>
            <person name="Hodson N. C."/>
            <person name="Mongue J. A."/>
            <person name="Jaron S. K."/>
        </authorList>
    </citation>
    <scope>NUCLEOTIDE SEQUENCE</scope>
</reference>
<evidence type="ECO:0000313" key="2">
    <source>
        <dbReference type="Proteomes" id="UP000708208"/>
    </source>
</evidence>
<sequence>SNEFIACAKPSK</sequence>
<name>A0A8J2M4G6_9HEXA</name>